<keyword evidence="4" id="KW-1185">Reference proteome</keyword>
<name>A0ABN3SM20_9ACTN</name>
<evidence type="ECO:0000313" key="3">
    <source>
        <dbReference type="EMBL" id="GAA2679518.1"/>
    </source>
</evidence>
<dbReference type="Proteomes" id="UP001500994">
    <property type="component" value="Unassembled WGS sequence"/>
</dbReference>
<dbReference type="PANTHER" id="PTHR33055">
    <property type="entry name" value="TRANSPOSASE FOR INSERTION SEQUENCE ELEMENT IS1111A"/>
    <property type="match status" value="1"/>
</dbReference>
<dbReference type="InterPro" id="IPR002525">
    <property type="entry name" value="Transp_IS110-like_N"/>
</dbReference>
<dbReference type="RefSeq" id="WP_344581757.1">
    <property type="nucleotide sequence ID" value="NZ_BAAARK010000024.1"/>
</dbReference>
<protein>
    <submittedName>
        <fullName evidence="3">IS110 family transposase</fullName>
    </submittedName>
</protein>
<evidence type="ECO:0000259" key="2">
    <source>
        <dbReference type="Pfam" id="PF02371"/>
    </source>
</evidence>
<dbReference type="Pfam" id="PF01548">
    <property type="entry name" value="DEDD_Tnp_IS110"/>
    <property type="match status" value="1"/>
</dbReference>
<comment type="caution">
    <text evidence="3">The sequence shown here is derived from an EMBL/GenBank/DDBJ whole genome shotgun (WGS) entry which is preliminary data.</text>
</comment>
<dbReference type="InterPro" id="IPR047650">
    <property type="entry name" value="Transpos_IS110"/>
</dbReference>
<dbReference type="InterPro" id="IPR003346">
    <property type="entry name" value="Transposase_20"/>
</dbReference>
<evidence type="ECO:0000259" key="1">
    <source>
        <dbReference type="Pfam" id="PF01548"/>
    </source>
</evidence>
<organism evidence="3 4">
    <name type="scientific">Streptomyces lunalinharesii</name>
    <dbReference type="NCBI Taxonomy" id="333384"/>
    <lineage>
        <taxon>Bacteria</taxon>
        <taxon>Bacillati</taxon>
        <taxon>Actinomycetota</taxon>
        <taxon>Actinomycetes</taxon>
        <taxon>Kitasatosporales</taxon>
        <taxon>Streptomycetaceae</taxon>
        <taxon>Streptomyces</taxon>
    </lineage>
</organism>
<feature type="domain" description="Transposase IS116/IS110/IS902 C-terminal" evidence="2">
    <location>
        <begin position="280"/>
        <end position="364"/>
    </location>
</feature>
<dbReference type="Pfam" id="PF02371">
    <property type="entry name" value="Transposase_20"/>
    <property type="match status" value="1"/>
</dbReference>
<accession>A0ABN3SM20</accession>
<evidence type="ECO:0000313" key="4">
    <source>
        <dbReference type="Proteomes" id="UP001500994"/>
    </source>
</evidence>
<dbReference type="EMBL" id="BAAARK010000024">
    <property type="protein sequence ID" value="GAA2679518.1"/>
    <property type="molecule type" value="Genomic_DNA"/>
</dbReference>
<feature type="domain" description="Transposase IS110-like N-terminal" evidence="1">
    <location>
        <begin position="51"/>
        <end position="204"/>
    </location>
</feature>
<sequence>MSGGPSAWPPGAWLEESLSDSTQICRRCGGHAVTVSAAGKTQELEAHHGVAGIDPHKHSATISLVDRRGEAEESASFAVTSDGITELLGFLSDSELVIDRIGVEGSSSLGQPLALALAAAGYDVREVQPNRTAERRRRRRRAKTDIEDAEAIARETLADPHLPPAGKHATPDAVWDELTAVHDWRSSLVMQRTRQLNEAEAVLVALPVSIRAELPATSRVLPQLEALETIARQQPEAASATLIHIDRLVAALDDIRRLTRRIKDLDTKVPALLATLGCTLAEICGIGAITAMELLVEVGDPCRFRTEAQFARWCGAAPLAVSSGEGHGRARRHRLDVGGNRKVNSVLHIVHVTQVRCHEPARAFMARKIGEHMPKRSARRAHKRQLANVIIRHMWRDAERRPAQPPAYSAA</sequence>
<proteinExistence type="predicted"/>
<reference evidence="3 4" key="1">
    <citation type="journal article" date="2019" name="Int. J. Syst. Evol. Microbiol.">
        <title>The Global Catalogue of Microorganisms (GCM) 10K type strain sequencing project: providing services to taxonomists for standard genome sequencing and annotation.</title>
        <authorList>
            <consortium name="The Broad Institute Genomics Platform"/>
            <consortium name="The Broad Institute Genome Sequencing Center for Infectious Disease"/>
            <person name="Wu L."/>
            <person name="Ma J."/>
        </authorList>
    </citation>
    <scope>NUCLEOTIDE SEQUENCE [LARGE SCALE GENOMIC DNA]</scope>
    <source>
        <strain evidence="3 4">JCM 16374</strain>
    </source>
</reference>
<dbReference type="NCBIfam" id="NF033542">
    <property type="entry name" value="transpos_IS110"/>
    <property type="match status" value="1"/>
</dbReference>
<gene>
    <name evidence="3" type="ORF">GCM10009864_59720</name>
</gene>
<dbReference type="PANTHER" id="PTHR33055:SF16">
    <property type="entry name" value="TRANSPOSASE FOR INSERTION SEQUENCE ELEMENT IS1547"/>
    <property type="match status" value="1"/>
</dbReference>